<organism evidence="2 3">
    <name type="scientific">Brassica carinata</name>
    <name type="common">Ethiopian mustard</name>
    <name type="synonym">Abyssinian cabbage</name>
    <dbReference type="NCBI Taxonomy" id="52824"/>
    <lineage>
        <taxon>Eukaryota</taxon>
        <taxon>Viridiplantae</taxon>
        <taxon>Streptophyta</taxon>
        <taxon>Embryophyta</taxon>
        <taxon>Tracheophyta</taxon>
        <taxon>Spermatophyta</taxon>
        <taxon>Magnoliopsida</taxon>
        <taxon>eudicotyledons</taxon>
        <taxon>Gunneridae</taxon>
        <taxon>Pentapetalae</taxon>
        <taxon>rosids</taxon>
        <taxon>malvids</taxon>
        <taxon>Brassicales</taxon>
        <taxon>Brassicaceae</taxon>
        <taxon>Brassiceae</taxon>
        <taxon>Brassica</taxon>
    </lineage>
</organism>
<keyword evidence="3" id="KW-1185">Reference proteome</keyword>
<proteinExistence type="predicted"/>
<evidence type="ECO:0000256" key="1">
    <source>
        <dbReference type="SAM" id="MobiDB-lite"/>
    </source>
</evidence>
<sequence>MGKRSKLSSPTTNFALDDGATQEPTKNSSRRGRSKLRSAEFHSMIADNKRRASSPPIGGSNSCCFRTLVELTNDTTPARYRFDRASLLNDESTTTKGVAVRELESDVE</sequence>
<accession>A0A8X7QVA2</accession>
<evidence type="ECO:0000313" key="3">
    <source>
        <dbReference type="Proteomes" id="UP000886595"/>
    </source>
</evidence>
<protein>
    <submittedName>
        <fullName evidence="2">Uncharacterized protein</fullName>
    </submittedName>
</protein>
<gene>
    <name evidence="2" type="ORF">Bca52824_058808</name>
</gene>
<dbReference type="EMBL" id="JAAMPC010000012">
    <property type="protein sequence ID" value="KAG2276253.1"/>
    <property type="molecule type" value="Genomic_DNA"/>
</dbReference>
<reference evidence="2 3" key="1">
    <citation type="submission" date="2020-02" db="EMBL/GenBank/DDBJ databases">
        <authorList>
            <person name="Ma Q."/>
            <person name="Huang Y."/>
            <person name="Song X."/>
            <person name="Pei D."/>
        </authorList>
    </citation>
    <scope>NUCLEOTIDE SEQUENCE [LARGE SCALE GENOMIC DNA]</scope>
    <source>
        <strain evidence="2">Sxm20200214</strain>
        <tissue evidence="2">Leaf</tissue>
    </source>
</reference>
<dbReference type="AlphaFoldDB" id="A0A8X7QVA2"/>
<comment type="caution">
    <text evidence="2">The sequence shown here is derived from an EMBL/GenBank/DDBJ whole genome shotgun (WGS) entry which is preliminary data.</text>
</comment>
<feature type="region of interest" description="Disordered" evidence="1">
    <location>
        <begin position="1"/>
        <end position="59"/>
    </location>
</feature>
<evidence type="ECO:0000313" key="2">
    <source>
        <dbReference type="EMBL" id="KAG2276253.1"/>
    </source>
</evidence>
<dbReference type="Proteomes" id="UP000886595">
    <property type="component" value="Unassembled WGS sequence"/>
</dbReference>
<name>A0A8X7QVA2_BRACI</name>